<gene>
    <name evidence="3" type="primary">LOC107830652</name>
</gene>
<dbReference type="PaxDb" id="4097-A0A1S4DK40"/>
<feature type="region of interest" description="Disordered" evidence="2">
    <location>
        <begin position="95"/>
        <end position="126"/>
    </location>
</feature>
<sequence length="354" mass="40073">MAKTSKIVPQKEASSTSWPATEVKGTAPSVAVDEPVPEPPLKMFIPGGCSVNDDFKVEKPSSVHAIARVPNDVPRLKEWVEGIVSHMPYSKHSWRKLSNSRWEARSHGRREEKEEGSEFPELGEKENKEKYRDELIQLEVEAKELAEKRDTYKRLCEQREREAKGLRTELDAARKEHADQVKIFEVIDDELDTVTNGQNPQVKQKIDRIDELRAEMDAIKTAREQLVSVEAQLRATREKAEARSQKIKELQSQLSSAVADRETLAKELKAAKSVAEITKADVDEMVAQYRADAEAAQDRLKDVVQYVKWQSRKEALEEVHARGFELSAEIESIKGLEAEAKKLAYPEDEGDSEG</sequence>
<feature type="region of interest" description="Disordered" evidence="2">
    <location>
        <begin position="1"/>
        <end position="36"/>
    </location>
</feature>
<keyword evidence="1" id="KW-0175">Coiled coil</keyword>
<accession>A0A1S4DK40</accession>
<reference evidence="3" key="1">
    <citation type="submission" date="2025-08" db="UniProtKB">
        <authorList>
            <consortium name="RefSeq"/>
        </authorList>
    </citation>
    <scope>IDENTIFICATION</scope>
</reference>
<organism evidence="3">
    <name type="scientific">Nicotiana tabacum</name>
    <name type="common">Common tobacco</name>
    <dbReference type="NCBI Taxonomy" id="4097"/>
    <lineage>
        <taxon>Eukaryota</taxon>
        <taxon>Viridiplantae</taxon>
        <taxon>Streptophyta</taxon>
        <taxon>Embryophyta</taxon>
        <taxon>Tracheophyta</taxon>
        <taxon>Spermatophyta</taxon>
        <taxon>Magnoliopsida</taxon>
        <taxon>eudicotyledons</taxon>
        <taxon>Gunneridae</taxon>
        <taxon>Pentapetalae</taxon>
        <taxon>asterids</taxon>
        <taxon>lamiids</taxon>
        <taxon>Solanales</taxon>
        <taxon>Solanaceae</taxon>
        <taxon>Nicotianoideae</taxon>
        <taxon>Nicotianeae</taxon>
        <taxon>Nicotiana</taxon>
    </lineage>
</organism>
<evidence type="ECO:0000256" key="1">
    <source>
        <dbReference type="SAM" id="Coils"/>
    </source>
</evidence>
<protein>
    <submittedName>
        <fullName evidence="3">Plasminogen-binding group A streptococcal M-like protein PAM</fullName>
    </submittedName>
</protein>
<dbReference type="AlphaFoldDB" id="A0A1S4DK40"/>
<feature type="coiled-coil region" evidence="1">
    <location>
        <begin position="202"/>
        <end position="299"/>
    </location>
</feature>
<name>A0A1S4DK40_TOBAC</name>
<feature type="compositionally biased region" description="Basic and acidic residues" evidence="2">
    <location>
        <begin position="102"/>
        <end position="113"/>
    </location>
</feature>
<dbReference type="KEGG" id="nta:107830652"/>
<dbReference type="OrthoDB" id="10400234at2759"/>
<dbReference type="SMR" id="A0A1S4DK40"/>
<evidence type="ECO:0000256" key="2">
    <source>
        <dbReference type="SAM" id="MobiDB-lite"/>
    </source>
</evidence>
<evidence type="ECO:0000313" key="3">
    <source>
        <dbReference type="RefSeq" id="XP_016513761.1"/>
    </source>
</evidence>
<proteinExistence type="predicted"/>
<feature type="coiled-coil region" evidence="1">
    <location>
        <begin position="128"/>
        <end position="176"/>
    </location>
</feature>
<dbReference type="RefSeq" id="XP_016513761.1">
    <property type="nucleotide sequence ID" value="XM_016658275.1"/>
</dbReference>